<reference evidence="1 2" key="1">
    <citation type="submission" date="2019-11" db="EMBL/GenBank/DDBJ databases">
        <title>Terrilactibacillus tamarindus sp. nov. BCM23-1 isolated from bark of Tamarindus indica.</title>
        <authorList>
            <person name="Kingkaew E."/>
            <person name="Tanasupawat S."/>
        </authorList>
    </citation>
    <scope>NUCLEOTIDE SEQUENCE [LARGE SCALE GENOMIC DNA]</scope>
    <source>
        <strain evidence="1 2">BCM23-1</strain>
    </source>
</reference>
<dbReference type="EMBL" id="WNHB01000027">
    <property type="protein sequence ID" value="MTT33096.1"/>
    <property type="molecule type" value="Genomic_DNA"/>
</dbReference>
<accession>A0A6N8CWM3</accession>
<keyword evidence="2" id="KW-1185">Reference proteome</keyword>
<protein>
    <submittedName>
        <fullName evidence="1">Uncharacterized protein</fullName>
    </submittedName>
</protein>
<comment type="caution">
    <text evidence="1">The sequence shown here is derived from an EMBL/GenBank/DDBJ whole genome shotgun (WGS) entry which is preliminary data.</text>
</comment>
<dbReference type="AlphaFoldDB" id="A0A6N8CWM3"/>
<dbReference type="RefSeq" id="WP_155220916.1">
    <property type="nucleotide sequence ID" value="NZ_WNHB01000027.1"/>
</dbReference>
<proteinExistence type="predicted"/>
<organism evidence="1 2">
    <name type="scientific">Terrilactibacillus tamarindi</name>
    <dbReference type="NCBI Taxonomy" id="2599694"/>
    <lineage>
        <taxon>Bacteria</taxon>
        <taxon>Bacillati</taxon>
        <taxon>Bacillota</taxon>
        <taxon>Bacilli</taxon>
        <taxon>Bacillales</taxon>
        <taxon>Bacillaceae</taxon>
        <taxon>Terrilactibacillus</taxon>
    </lineage>
</organism>
<evidence type="ECO:0000313" key="1">
    <source>
        <dbReference type="EMBL" id="MTT33096.1"/>
    </source>
</evidence>
<gene>
    <name evidence="1" type="ORF">GMB86_13875</name>
</gene>
<name>A0A6N8CWM3_9BACI</name>
<evidence type="ECO:0000313" key="2">
    <source>
        <dbReference type="Proteomes" id="UP000440978"/>
    </source>
</evidence>
<sequence>MGENFEGDSIYLENTSSIRFELFNGPGTNQRIILNQMSKFSGGIAI</sequence>
<dbReference type="Proteomes" id="UP000440978">
    <property type="component" value="Unassembled WGS sequence"/>
</dbReference>